<dbReference type="Pfam" id="PF00899">
    <property type="entry name" value="ThiF"/>
    <property type="match status" value="1"/>
</dbReference>
<comment type="subunit">
    <text evidence="8">Homodimer. Forms a stable heterotetrameric complex of 2 MoeB and 2 MoaD during adenylation of MoaD.</text>
</comment>
<dbReference type="NCBIfam" id="NF004281">
    <property type="entry name" value="PRK05690.1"/>
    <property type="match status" value="1"/>
</dbReference>
<keyword evidence="5" id="KW-0067">ATP-binding</keyword>
<dbReference type="CDD" id="cd00757">
    <property type="entry name" value="ThiF_MoeB_HesA_family"/>
    <property type="match status" value="1"/>
</dbReference>
<gene>
    <name evidence="15" type="ORF">SAMN03097708_01534</name>
</gene>
<evidence type="ECO:0000256" key="6">
    <source>
        <dbReference type="ARBA" id="ARBA00052218"/>
    </source>
</evidence>
<keyword evidence="3 15" id="KW-0808">Transferase</keyword>
<sequence length="248" mass="27087">MNEDQLERYSRHITLPQVEAHGQQRLLESRVLIIGMGGLGSPVAIYLASAGVGKLTLVDFDRVELSNLQRQVIHRHSDVGRSKVESARDAILSLNPDVTVETIDGQLEGEALRTQVAKADVVLDCSDNFETRFALNEACVRHRTPLVSGAAVRCEGQVTVFHNERDDAPCYRCLYRDESGEGENCNLTGVLSPVVGIIGTVQATEAVKVLLGIGETLGGRLLLLDALSMEWRTLRLRKDPACPVCGSR</sequence>
<comment type="pathway">
    <text evidence="1">Cofactor biosynthesis; molybdopterin biosynthesis.</text>
</comment>
<evidence type="ECO:0000259" key="14">
    <source>
        <dbReference type="Pfam" id="PF00899"/>
    </source>
</evidence>
<dbReference type="PANTHER" id="PTHR10953:SF102">
    <property type="entry name" value="ADENYLYLTRANSFERASE AND SULFURTRANSFERASE MOCS3"/>
    <property type="match status" value="1"/>
</dbReference>
<dbReference type="STRING" id="415747.SAMN03097708_01534"/>
<dbReference type="RefSeq" id="WP_092994885.1">
    <property type="nucleotide sequence ID" value="NZ_FMWD01000004.1"/>
</dbReference>
<proteinExistence type="inferred from homology"/>
<dbReference type="EC" id="2.7.7.80" evidence="9"/>
<keyword evidence="4" id="KW-0547">Nucleotide-binding</keyword>
<evidence type="ECO:0000256" key="1">
    <source>
        <dbReference type="ARBA" id="ARBA00005046"/>
    </source>
</evidence>
<keyword evidence="16" id="KW-1185">Reference proteome</keyword>
<evidence type="ECO:0000313" key="15">
    <source>
        <dbReference type="EMBL" id="SCZ57887.1"/>
    </source>
</evidence>
<accession>A0A1G5Q884</accession>
<evidence type="ECO:0000256" key="4">
    <source>
        <dbReference type="ARBA" id="ARBA00022741"/>
    </source>
</evidence>
<comment type="function">
    <text evidence="7">Catalyzes the adenylation by ATP of the carboxyl group of the C-terminal glycine of sulfur carrier protein MoaD.</text>
</comment>
<dbReference type="GO" id="GO:0008641">
    <property type="term" value="F:ubiquitin-like modifier activating enzyme activity"/>
    <property type="evidence" value="ECO:0007669"/>
    <property type="project" value="InterPro"/>
</dbReference>
<protein>
    <recommendedName>
        <fullName evidence="10">Molybdopterin-synthase adenylyltransferase</fullName>
        <ecNumber evidence="9">2.7.7.80</ecNumber>
    </recommendedName>
    <alternativeName>
        <fullName evidence="13">MoaD protein adenylase</fullName>
    </alternativeName>
    <alternativeName>
        <fullName evidence="11">Molybdopterin-converting factor subunit 1 adenylase</fullName>
    </alternativeName>
    <alternativeName>
        <fullName evidence="12">Sulfur carrier protein MoaD adenylyltransferase</fullName>
    </alternativeName>
</protein>
<keyword evidence="15" id="KW-0548">Nucleotidyltransferase</keyword>
<evidence type="ECO:0000256" key="11">
    <source>
        <dbReference type="ARBA" id="ARBA00075110"/>
    </source>
</evidence>
<evidence type="ECO:0000256" key="13">
    <source>
        <dbReference type="ARBA" id="ARBA00078531"/>
    </source>
</evidence>
<dbReference type="Gene3D" id="3.40.50.720">
    <property type="entry name" value="NAD(P)-binding Rossmann-like Domain"/>
    <property type="match status" value="1"/>
</dbReference>
<evidence type="ECO:0000256" key="8">
    <source>
        <dbReference type="ARBA" id="ARBA00063809"/>
    </source>
</evidence>
<evidence type="ECO:0000256" key="5">
    <source>
        <dbReference type="ARBA" id="ARBA00022840"/>
    </source>
</evidence>
<dbReference type="GO" id="GO:0004792">
    <property type="term" value="F:thiosulfate-cyanide sulfurtransferase activity"/>
    <property type="evidence" value="ECO:0007669"/>
    <property type="project" value="TreeGrafter"/>
</dbReference>
<dbReference type="InterPro" id="IPR035985">
    <property type="entry name" value="Ubiquitin-activating_enz"/>
</dbReference>
<name>A0A1G5Q884_9GAMM</name>
<feature type="domain" description="THIF-type NAD/FAD binding fold" evidence="14">
    <location>
        <begin position="9"/>
        <end position="244"/>
    </location>
</feature>
<dbReference type="InterPro" id="IPR045886">
    <property type="entry name" value="ThiF/MoeB/HesA"/>
</dbReference>
<evidence type="ECO:0000256" key="12">
    <source>
        <dbReference type="ARBA" id="ARBA00075328"/>
    </source>
</evidence>
<dbReference type="GO" id="GO:0005829">
    <property type="term" value="C:cytosol"/>
    <property type="evidence" value="ECO:0007669"/>
    <property type="project" value="TreeGrafter"/>
</dbReference>
<dbReference type="Proteomes" id="UP000199648">
    <property type="component" value="Unassembled WGS sequence"/>
</dbReference>
<evidence type="ECO:0000256" key="9">
    <source>
        <dbReference type="ARBA" id="ARBA00066884"/>
    </source>
</evidence>
<dbReference type="InterPro" id="IPR000594">
    <property type="entry name" value="ThiF_NAD_FAD-bd"/>
</dbReference>
<dbReference type="OrthoDB" id="9804286at2"/>
<dbReference type="GO" id="GO:0008146">
    <property type="term" value="F:sulfotransferase activity"/>
    <property type="evidence" value="ECO:0007669"/>
    <property type="project" value="TreeGrafter"/>
</dbReference>
<evidence type="ECO:0000256" key="3">
    <source>
        <dbReference type="ARBA" id="ARBA00022679"/>
    </source>
</evidence>
<organism evidence="15 16">
    <name type="scientific">Thiohalomonas denitrificans</name>
    <dbReference type="NCBI Taxonomy" id="415747"/>
    <lineage>
        <taxon>Bacteria</taxon>
        <taxon>Pseudomonadati</taxon>
        <taxon>Pseudomonadota</taxon>
        <taxon>Gammaproteobacteria</taxon>
        <taxon>Thiohalomonadales</taxon>
        <taxon>Thiohalomonadaceae</taxon>
        <taxon>Thiohalomonas</taxon>
    </lineage>
</organism>
<dbReference type="AlphaFoldDB" id="A0A1G5Q884"/>
<dbReference type="GO" id="GO:0005524">
    <property type="term" value="F:ATP binding"/>
    <property type="evidence" value="ECO:0007669"/>
    <property type="project" value="UniProtKB-KW"/>
</dbReference>
<evidence type="ECO:0000256" key="7">
    <source>
        <dbReference type="ARBA" id="ARBA00055169"/>
    </source>
</evidence>
<evidence type="ECO:0000256" key="10">
    <source>
        <dbReference type="ARBA" id="ARBA00073635"/>
    </source>
</evidence>
<comment type="similarity">
    <text evidence="2">Belongs to the HesA/MoeB/ThiF family.</text>
</comment>
<evidence type="ECO:0000256" key="2">
    <source>
        <dbReference type="ARBA" id="ARBA00009919"/>
    </source>
</evidence>
<evidence type="ECO:0000313" key="16">
    <source>
        <dbReference type="Proteomes" id="UP000199648"/>
    </source>
</evidence>
<reference evidence="15 16" key="1">
    <citation type="submission" date="2016-10" db="EMBL/GenBank/DDBJ databases">
        <authorList>
            <person name="de Groot N.N."/>
        </authorList>
    </citation>
    <scope>NUCLEOTIDE SEQUENCE [LARGE SCALE GENOMIC DNA]</scope>
    <source>
        <strain evidence="15 16">HLD2</strain>
    </source>
</reference>
<comment type="catalytic activity">
    <reaction evidence="6">
        <text>[molybdopterin-synthase sulfur-carrier protein]-C-terminal Gly-Gly + ATP + H(+) = [molybdopterin-synthase sulfur-carrier protein]-C-terminal Gly-Gly-AMP + diphosphate</text>
        <dbReference type="Rhea" id="RHEA:43616"/>
        <dbReference type="Rhea" id="RHEA-COMP:12159"/>
        <dbReference type="Rhea" id="RHEA-COMP:12202"/>
        <dbReference type="ChEBI" id="CHEBI:15378"/>
        <dbReference type="ChEBI" id="CHEBI:30616"/>
        <dbReference type="ChEBI" id="CHEBI:33019"/>
        <dbReference type="ChEBI" id="CHEBI:90618"/>
        <dbReference type="ChEBI" id="CHEBI:90778"/>
        <dbReference type="EC" id="2.7.7.80"/>
    </reaction>
</comment>
<dbReference type="GO" id="GO:0061605">
    <property type="term" value="F:molybdopterin-synthase adenylyltransferase activity"/>
    <property type="evidence" value="ECO:0007669"/>
    <property type="project" value="UniProtKB-EC"/>
</dbReference>
<dbReference type="SUPFAM" id="SSF69572">
    <property type="entry name" value="Activating enzymes of the ubiquitin-like proteins"/>
    <property type="match status" value="1"/>
</dbReference>
<dbReference type="PANTHER" id="PTHR10953">
    <property type="entry name" value="UBIQUITIN-ACTIVATING ENZYME E1"/>
    <property type="match status" value="1"/>
</dbReference>
<dbReference type="FunFam" id="3.40.50.720:FF:000033">
    <property type="entry name" value="Adenylyltransferase and sulfurtransferase MOCS3"/>
    <property type="match status" value="1"/>
</dbReference>
<dbReference type="EMBL" id="FMWD01000004">
    <property type="protein sequence ID" value="SCZ57887.1"/>
    <property type="molecule type" value="Genomic_DNA"/>
</dbReference>